<dbReference type="EMBL" id="QKYN01000174">
    <property type="protein sequence ID" value="RAG81176.1"/>
    <property type="molecule type" value="Genomic_DNA"/>
</dbReference>
<dbReference type="RefSeq" id="WP_111507158.1">
    <property type="nucleotide sequence ID" value="NZ_QKYN01000174.1"/>
</dbReference>
<sequence length="280" mass="30093">MSSPTPAEPGPEPAAEPDATEAIEATEATSDVPDMPDASVTAESRPRGRTAKIMAAVVALGILGGAGTGYAVQAARKPTPLPPLAATQPAYPSAHRAAPALTASEDDMVKTDGDLTKLLVPIPSGGKPWTTPPSSDGWYDLYSLASNYTKPAAEMKYQLEHGFRRAAVQTWMQGSVSYEVDLIQYRHDKEESTQQFIQDQVQYATTDTNVSMPLTLPHSTAEYGVYAGPKVLHHDDGSSYYRAYGYAAHGDVVVVIYVFSPDRIAPAPLLTLLQNQMERL</sequence>
<gene>
    <name evidence="3" type="ORF">DN069_34325</name>
</gene>
<name>A0A2X0IUE1_9ACTN</name>
<feature type="region of interest" description="Disordered" evidence="1">
    <location>
        <begin position="1"/>
        <end position="47"/>
    </location>
</feature>
<keyword evidence="2" id="KW-0812">Transmembrane</keyword>
<keyword evidence="2" id="KW-0472">Membrane</keyword>
<keyword evidence="2" id="KW-1133">Transmembrane helix</keyword>
<dbReference type="Proteomes" id="UP000248889">
    <property type="component" value="Unassembled WGS sequence"/>
</dbReference>
<evidence type="ECO:0000256" key="1">
    <source>
        <dbReference type="SAM" id="MobiDB-lite"/>
    </source>
</evidence>
<feature type="compositionally biased region" description="Pro residues" evidence="1">
    <location>
        <begin position="1"/>
        <end position="14"/>
    </location>
</feature>
<accession>A0A2X0IUE1</accession>
<dbReference type="AlphaFoldDB" id="A0A2X0IUE1"/>
<evidence type="ECO:0000313" key="4">
    <source>
        <dbReference type="Proteomes" id="UP000248889"/>
    </source>
</evidence>
<dbReference type="OrthoDB" id="3852193at2"/>
<proteinExistence type="predicted"/>
<keyword evidence="4" id="KW-1185">Reference proteome</keyword>
<reference evidence="3 4" key="1">
    <citation type="submission" date="2018-06" db="EMBL/GenBank/DDBJ databases">
        <title>Streptacidiphilus pinicola sp. nov., isolated from pine grove soil.</title>
        <authorList>
            <person name="Roh S.G."/>
            <person name="Park S."/>
            <person name="Kim M.-K."/>
            <person name="Yun B.-R."/>
            <person name="Park J."/>
            <person name="Kim M.J."/>
            <person name="Kim Y.S."/>
            <person name="Kim S.B."/>
        </authorList>
    </citation>
    <scope>NUCLEOTIDE SEQUENCE [LARGE SCALE GENOMIC DNA]</scope>
    <source>
        <strain evidence="3 4">MMS16-CNU450</strain>
    </source>
</reference>
<feature type="transmembrane region" description="Helical" evidence="2">
    <location>
        <begin position="53"/>
        <end position="72"/>
    </location>
</feature>
<evidence type="ECO:0000313" key="3">
    <source>
        <dbReference type="EMBL" id="RAG81176.1"/>
    </source>
</evidence>
<evidence type="ECO:0000256" key="2">
    <source>
        <dbReference type="SAM" id="Phobius"/>
    </source>
</evidence>
<feature type="compositionally biased region" description="Low complexity" evidence="1">
    <location>
        <begin position="16"/>
        <end position="29"/>
    </location>
</feature>
<comment type="caution">
    <text evidence="3">The sequence shown here is derived from an EMBL/GenBank/DDBJ whole genome shotgun (WGS) entry which is preliminary data.</text>
</comment>
<organism evidence="3 4">
    <name type="scientific">Streptacidiphilus pinicola</name>
    <dbReference type="NCBI Taxonomy" id="2219663"/>
    <lineage>
        <taxon>Bacteria</taxon>
        <taxon>Bacillati</taxon>
        <taxon>Actinomycetota</taxon>
        <taxon>Actinomycetes</taxon>
        <taxon>Kitasatosporales</taxon>
        <taxon>Streptomycetaceae</taxon>
        <taxon>Streptacidiphilus</taxon>
    </lineage>
</organism>
<protein>
    <submittedName>
        <fullName evidence="3">Uncharacterized protein</fullName>
    </submittedName>
</protein>